<dbReference type="Proteomes" id="UP000230002">
    <property type="component" value="Unassembled WGS sequence"/>
</dbReference>
<dbReference type="Gene3D" id="3.30.160.20">
    <property type="match status" value="1"/>
</dbReference>
<dbReference type="AlphaFoldDB" id="A0A2G8SCN7"/>
<dbReference type="PROSITE" id="PS50137">
    <property type="entry name" value="DS_RBD"/>
    <property type="match status" value="1"/>
</dbReference>
<name>A0A2G8SCN7_9APHY</name>
<keyword evidence="4" id="KW-1185">Reference proteome</keyword>
<dbReference type="OrthoDB" id="112668at2759"/>
<evidence type="ECO:0000256" key="1">
    <source>
        <dbReference type="PROSITE-ProRule" id="PRU00266"/>
    </source>
</evidence>
<evidence type="ECO:0000259" key="2">
    <source>
        <dbReference type="PROSITE" id="PS50137"/>
    </source>
</evidence>
<dbReference type="EMBL" id="AYKW01000012">
    <property type="protein sequence ID" value="PIL31512.1"/>
    <property type="molecule type" value="Genomic_DNA"/>
</dbReference>
<dbReference type="Pfam" id="PF00035">
    <property type="entry name" value="dsrm"/>
    <property type="match status" value="1"/>
</dbReference>
<protein>
    <recommendedName>
        <fullName evidence="2">DRBM domain-containing protein</fullName>
    </recommendedName>
</protein>
<dbReference type="GO" id="GO:0003723">
    <property type="term" value="F:RNA binding"/>
    <property type="evidence" value="ECO:0007669"/>
    <property type="project" value="UniProtKB-UniRule"/>
</dbReference>
<feature type="domain" description="DRBM" evidence="2">
    <location>
        <begin position="5"/>
        <end position="75"/>
    </location>
</feature>
<evidence type="ECO:0000313" key="3">
    <source>
        <dbReference type="EMBL" id="PIL31512.1"/>
    </source>
</evidence>
<sequence length="79" mass="8987">MSGDHWRMQFNNYIQRNGLQNYVFWGQPQQTGPGGAPTWTVSVFFNHTEYGRGSATRVDIAREIAAEQALRALWSQRGA</sequence>
<accession>A0A2G8SCN7</accession>
<keyword evidence="1" id="KW-0694">RNA-binding</keyword>
<reference evidence="3 4" key="1">
    <citation type="journal article" date="2015" name="Sci. Rep.">
        <title>Chromosome-level genome map provides insights into diverse defense mechanisms in the medicinal fungus Ganoderma sinense.</title>
        <authorList>
            <person name="Zhu Y."/>
            <person name="Xu J."/>
            <person name="Sun C."/>
            <person name="Zhou S."/>
            <person name="Xu H."/>
            <person name="Nelson D.R."/>
            <person name="Qian J."/>
            <person name="Song J."/>
            <person name="Luo H."/>
            <person name="Xiang L."/>
            <person name="Li Y."/>
            <person name="Xu Z."/>
            <person name="Ji A."/>
            <person name="Wang L."/>
            <person name="Lu S."/>
            <person name="Hayward A."/>
            <person name="Sun W."/>
            <person name="Li X."/>
            <person name="Schwartz D.C."/>
            <person name="Wang Y."/>
            <person name="Chen S."/>
        </authorList>
    </citation>
    <scope>NUCLEOTIDE SEQUENCE [LARGE SCALE GENOMIC DNA]</scope>
    <source>
        <strain evidence="3 4">ZZ0214-1</strain>
    </source>
</reference>
<proteinExistence type="predicted"/>
<organism evidence="3 4">
    <name type="scientific">Ganoderma sinense ZZ0214-1</name>
    <dbReference type="NCBI Taxonomy" id="1077348"/>
    <lineage>
        <taxon>Eukaryota</taxon>
        <taxon>Fungi</taxon>
        <taxon>Dikarya</taxon>
        <taxon>Basidiomycota</taxon>
        <taxon>Agaricomycotina</taxon>
        <taxon>Agaricomycetes</taxon>
        <taxon>Polyporales</taxon>
        <taxon>Polyporaceae</taxon>
        <taxon>Ganoderma</taxon>
    </lineage>
</organism>
<dbReference type="InterPro" id="IPR014720">
    <property type="entry name" value="dsRBD_dom"/>
</dbReference>
<gene>
    <name evidence="3" type="ORF">GSI_06214</name>
</gene>
<dbReference type="SUPFAM" id="SSF54768">
    <property type="entry name" value="dsRNA-binding domain-like"/>
    <property type="match status" value="1"/>
</dbReference>
<evidence type="ECO:0000313" key="4">
    <source>
        <dbReference type="Proteomes" id="UP000230002"/>
    </source>
</evidence>
<comment type="caution">
    <text evidence="3">The sequence shown here is derived from an EMBL/GenBank/DDBJ whole genome shotgun (WGS) entry which is preliminary data.</text>
</comment>